<evidence type="ECO:0000256" key="3">
    <source>
        <dbReference type="ARBA" id="ARBA00022630"/>
    </source>
</evidence>
<keyword evidence="12" id="KW-1185">Reference proteome</keyword>
<keyword evidence="9 10" id="KW-0472">Membrane</keyword>
<dbReference type="HAMAP" id="MF_00462">
    <property type="entry name" value="RsxD_RnfD"/>
    <property type="match status" value="1"/>
</dbReference>
<dbReference type="GO" id="GO:0055085">
    <property type="term" value="P:transmembrane transport"/>
    <property type="evidence" value="ECO:0007669"/>
    <property type="project" value="InterPro"/>
</dbReference>
<sequence>MEQQQYRVSSSPHFRSTESVSGIMRDVVIALLPATAAGIYFFGFSALITVLLSVGAAVATEYFIQRYMRKIPSTIGDFSAVVTGLLLALNLPASVPWFIPVIGSVFAIAIVKQAFGGLGFNFMNPALAARAFLMASWPTDMTTWAVPRAVDGITGPTALGILKEGLPDKLPSAMDALIGNVGGCIGETSALLLILGGLYLVWRGVIDIRIPAVYIATTFVILFVFNGFDIQVAFLHVLIGGLMLGAFFMATDYSSTPVNFRGQIIFAFGAGLLTAIIRQFGGYPEGVSYSILLMNVATPLIEKYSKSRVFGGGKK</sequence>
<keyword evidence="2 10" id="KW-0597">Phosphoprotein</keyword>
<evidence type="ECO:0000256" key="6">
    <source>
        <dbReference type="ARBA" id="ARBA00022967"/>
    </source>
</evidence>
<keyword evidence="3 10" id="KW-0285">Flavoprotein</keyword>
<comment type="cofactor">
    <cofactor evidence="10">
        <name>FMN</name>
        <dbReference type="ChEBI" id="CHEBI:58210"/>
    </cofactor>
</comment>
<dbReference type="NCBIfam" id="TIGR01946">
    <property type="entry name" value="rnfD"/>
    <property type="match status" value="1"/>
</dbReference>
<evidence type="ECO:0000313" key="11">
    <source>
        <dbReference type="EMBL" id="SCZ77220.1"/>
    </source>
</evidence>
<evidence type="ECO:0000256" key="1">
    <source>
        <dbReference type="ARBA" id="ARBA00022448"/>
    </source>
</evidence>
<feature type="transmembrane region" description="Helical" evidence="10">
    <location>
        <begin position="232"/>
        <end position="250"/>
    </location>
</feature>
<feature type="transmembrane region" description="Helical" evidence="10">
    <location>
        <begin position="177"/>
        <end position="201"/>
    </location>
</feature>
<feature type="transmembrane region" description="Helical" evidence="10">
    <location>
        <begin position="208"/>
        <end position="226"/>
    </location>
</feature>
<comment type="similarity">
    <text evidence="10">Belongs to the NqrB/RnfD family.</text>
</comment>
<comment type="subunit">
    <text evidence="10">The complex is composed of six subunits: RnfA, RnfB, RnfC, RnfD, RnfE and RnfG.</text>
</comment>
<accession>A0A1G5RU29</accession>
<keyword evidence="4 10" id="KW-0288">FMN</keyword>
<protein>
    <recommendedName>
        <fullName evidence="10">Ion-translocating oxidoreductase complex subunit D</fullName>
        <ecNumber evidence="10">7.-.-.-</ecNumber>
    </recommendedName>
    <alternativeName>
        <fullName evidence="10">Rnf electron transport complex subunit D</fullName>
    </alternativeName>
</protein>
<keyword evidence="1 10" id="KW-0813">Transport</keyword>
<dbReference type="GO" id="GO:0022900">
    <property type="term" value="P:electron transport chain"/>
    <property type="evidence" value="ECO:0007669"/>
    <property type="project" value="UniProtKB-UniRule"/>
</dbReference>
<name>A0A1G5RU29_9FIRM</name>
<evidence type="ECO:0000313" key="12">
    <source>
        <dbReference type="Proteomes" id="UP000199208"/>
    </source>
</evidence>
<dbReference type="Proteomes" id="UP000199208">
    <property type="component" value="Unassembled WGS sequence"/>
</dbReference>
<comment type="subcellular location">
    <subcellularLocation>
        <location evidence="10">Cell membrane</location>
        <topology evidence="10">Multi-pass membrane protein</topology>
    </subcellularLocation>
</comment>
<dbReference type="InterPro" id="IPR011303">
    <property type="entry name" value="RnfD_bac"/>
</dbReference>
<reference evidence="11 12" key="1">
    <citation type="submission" date="2016-10" db="EMBL/GenBank/DDBJ databases">
        <authorList>
            <person name="de Groot N.N."/>
        </authorList>
    </citation>
    <scope>NUCLEOTIDE SEQUENCE [LARGE SCALE GENOMIC DNA]</scope>
    <source>
        <strain evidence="11 12">DSM 2784</strain>
    </source>
</reference>
<keyword evidence="5 10" id="KW-0812">Transmembrane</keyword>
<dbReference type="InterPro" id="IPR004338">
    <property type="entry name" value="NqrB/RnfD"/>
</dbReference>
<keyword evidence="6 10" id="KW-1278">Translocase</keyword>
<feature type="transmembrane region" description="Helical" evidence="10">
    <location>
        <begin position="95"/>
        <end position="111"/>
    </location>
</feature>
<dbReference type="EMBL" id="FMWL01000002">
    <property type="protein sequence ID" value="SCZ77220.1"/>
    <property type="molecule type" value="Genomic_DNA"/>
</dbReference>
<evidence type="ECO:0000256" key="7">
    <source>
        <dbReference type="ARBA" id="ARBA00022982"/>
    </source>
</evidence>
<proteinExistence type="inferred from homology"/>
<dbReference type="RefSeq" id="WP_092589453.1">
    <property type="nucleotide sequence ID" value="NZ_FMWL01000002.1"/>
</dbReference>
<dbReference type="PANTHER" id="PTHR30578">
    <property type="entry name" value="ELECTRON TRANSPORT COMPLEX PROTEIN RNFD"/>
    <property type="match status" value="1"/>
</dbReference>
<dbReference type="Pfam" id="PF03116">
    <property type="entry name" value="NQR2_RnfD_RnfE"/>
    <property type="match status" value="1"/>
</dbReference>
<evidence type="ECO:0000256" key="5">
    <source>
        <dbReference type="ARBA" id="ARBA00022692"/>
    </source>
</evidence>
<gene>
    <name evidence="10" type="primary">rnfD</name>
    <name evidence="11" type="ORF">SAMN03080599_00667</name>
</gene>
<evidence type="ECO:0000256" key="9">
    <source>
        <dbReference type="ARBA" id="ARBA00023136"/>
    </source>
</evidence>
<keyword evidence="8 10" id="KW-1133">Transmembrane helix</keyword>
<feature type="transmembrane region" description="Helical" evidence="10">
    <location>
        <begin position="71"/>
        <end position="89"/>
    </location>
</feature>
<keyword evidence="10" id="KW-1003">Cell membrane</keyword>
<dbReference type="OrthoDB" id="9776359at2"/>
<evidence type="ECO:0000256" key="8">
    <source>
        <dbReference type="ARBA" id="ARBA00022989"/>
    </source>
</evidence>
<dbReference type="EC" id="7.-.-.-" evidence="10"/>
<organism evidence="11 12">
    <name type="scientific">Acidaminobacter hydrogenoformans DSM 2784</name>
    <dbReference type="NCBI Taxonomy" id="1120920"/>
    <lineage>
        <taxon>Bacteria</taxon>
        <taxon>Bacillati</taxon>
        <taxon>Bacillota</taxon>
        <taxon>Clostridia</taxon>
        <taxon>Peptostreptococcales</taxon>
        <taxon>Acidaminobacteraceae</taxon>
        <taxon>Acidaminobacter</taxon>
    </lineage>
</organism>
<feature type="transmembrane region" description="Helical" evidence="10">
    <location>
        <begin position="39"/>
        <end position="59"/>
    </location>
</feature>
<feature type="modified residue" description="FMN phosphoryl threonine" evidence="10">
    <location>
        <position position="157"/>
    </location>
</feature>
<keyword evidence="7 10" id="KW-0249">Electron transport</keyword>
<dbReference type="AlphaFoldDB" id="A0A1G5RU29"/>
<dbReference type="GO" id="GO:0005886">
    <property type="term" value="C:plasma membrane"/>
    <property type="evidence" value="ECO:0007669"/>
    <property type="project" value="UniProtKB-SubCell"/>
</dbReference>
<dbReference type="STRING" id="1120920.SAMN03080599_00667"/>
<comment type="function">
    <text evidence="10">Part of a membrane-bound complex that couples electron transfer with translocation of ions across the membrane.</text>
</comment>
<feature type="transmembrane region" description="Helical" evidence="10">
    <location>
        <begin position="262"/>
        <end position="281"/>
    </location>
</feature>
<evidence type="ECO:0000256" key="4">
    <source>
        <dbReference type="ARBA" id="ARBA00022643"/>
    </source>
</evidence>
<evidence type="ECO:0000256" key="2">
    <source>
        <dbReference type="ARBA" id="ARBA00022553"/>
    </source>
</evidence>
<dbReference type="PANTHER" id="PTHR30578:SF0">
    <property type="entry name" value="ION-TRANSLOCATING OXIDOREDUCTASE COMPLEX SUBUNIT D"/>
    <property type="match status" value="1"/>
</dbReference>
<evidence type="ECO:0000256" key="10">
    <source>
        <dbReference type="HAMAP-Rule" id="MF_00462"/>
    </source>
</evidence>